<dbReference type="InterPro" id="IPR051138">
    <property type="entry name" value="PIM_Ser/Thr_kinase"/>
</dbReference>
<dbReference type="Pfam" id="PF00069">
    <property type="entry name" value="Pkinase"/>
    <property type="match status" value="1"/>
</dbReference>
<accession>A0ABQ8EZL1</accession>
<evidence type="ECO:0000313" key="12">
    <source>
        <dbReference type="EMBL" id="KAH6589166.1"/>
    </source>
</evidence>
<keyword evidence="7" id="KW-0067">ATP-binding</keyword>
<evidence type="ECO:0000256" key="3">
    <source>
        <dbReference type="ARBA" id="ARBA00022527"/>
    </source>
</evidence>
<keyword evidence="6" id="KW-0418">Kinase</keyword>
<organism evidence="12 13">
    <name type="scientific">Batrachochytrium salamandrivorans</name>
    <dbReference type="NCBI Taxonomy" id="1357716"/>
    <lineage>
        <taxon>Eukaryota</taxon>
        <taxon>Fungi</taxon>
        <taxon>Fungi incertae sedis</taxon>
        <taxon>Chytridiomycota</taxon>
        <taxon>Chytridiomycota incertae sedis</taxon>
        <taxon>Chytridiomycetes</taxon>
        <taxon>Rhizophydiales</taxon>
        <taxon>Rhizophydiales incertae sedis</taxon>
        <taxon>Batrachochytrium</taxon>
    </lineage>
</organism>
<feature type="compositionally biased region" description="Low complexity" evidence="10">
    <location>
        <begin position="227"/>
        <end position="238"/>
    </location>
</feature>
<dbReference type="InterPro" id="IPR008266">
    <property type="entry name" value="Tyr_kinase_AS"/>
</dbReference>
<evidence type="ECO:0000256" key="4">
    <source>
        <dbReference type="ARBA" id="ARBA00022679"/>
    </source>
</evidence>
<keyword evidence="4" id="KW-0808">Transferase</keyword>
<evidence type="ECO:0000256" key="2">
    <source>
        <dbReference type="ARBA" id="ARBA00012513"/>
    </source>
</evidence>
<evidence type="ECO:0000256" key="1">
    <source>
        <dbReference type="ARBA" id="ARBA00004340"/>
    </source>
</evidence>
<keyword evidence="13" id="KW-1185">Reference proteome</keyword>
<gene>
    <name evidence="12" type="ORF">BASA50_010209</name>
</gene>
<dbReference type="PANTHER" id="PTHR22984:SF25">
    <property type="entry name" value="PROTEIN KINASE DOMAIN-CONTAINING PROTEIN"/>
    <property type="match status" value="1"/>
</dbReference>
<dbReference type="PROSITE" id="PS50011">
    <property type="entry name" value="PROTEIN_KINASE_DOM"/>
    <property type="match status" value="1"/>
</dbReference>
<dbReference type="Proteomes" id="UP001648503">
    <property type="component" value="Unassembled WGS sequence"/>
</dbReference>
<dbReference type="Gene3D" id="1.10.510.10">
    <property type="entry name" value="Transferase(Phosphotransferase) domain 1"/>
    <property type="match status" value="1"/>
</dbReference>
<dbReference type="SUPFAM" id="SSF56112">
    <property type="entry name" value="Protein kinase-like (PK-like)"/>
    <property type="match status" value="1"/>
</dbReference>
<comment type="catalytic activity">
    <reaction evidence="9">
        <text>L-seryl-[protein] + ATP = O-phospho-L-seryl-[protein] + ADP + H(+)</text>
        <dbReference type="Rhea" id="RHEA:17989"/>
        <dbReference type="Rhea" id="RHEA-COMP:9863"/>
        <dbReference type="Rhea" id="RHEA-COMP:11604"/>
        <dbReference type="ChEBI" id="CHEBI:15378"/>
        <dbReference type="ChEBI" id="CHEBI:29999"/>
        <dbReference type="ChEBI" id="CHEBI:30616"/>
        <dbReference type="ChEBI" id="CHEBI:83421"/>
        <dbReference type="ChEBI" id="CHEBI:456216"/>
        <dbReference type="EC" id="2.7.11.1"/>
    </reaction>
</comment>
<evidence type="ECO:0000256" key="9">
    <source>
        <dbReference type="ARBA" id="ARBA00048679"/>
    </source>
</evidence>
<evidence type="ECO:0000256" key="6">
    <source>
        <dbReference type="ARBA" id="ARBA00022777"/>
    </source>
</evidence>
<keyword evidence="5" id="KW-0547">Nucleotide-binding</keyword>
<dbReference type="EC" id="2.7.11.1" evidence="2"/>
<proteinExistence type="predicted"/>
<evidence type="ECO:0000256" key="5">
    <source>
        <dbReference type="ARBA" id="ARBA00022741"/>
    </source>
</evidence>
<comment type="subcellular location">
    <subcellularLocation>
        <location evidence="1">Host cell</location>
    </subcellularLocation>
</comment>
<reference evidence="12 13" key="1">
    <citation type="submission" date="2021-02" db="EMBL/GenBank/DDBJ databases">
        <title>Variation within the Batrachochytrium salamandrivorans European outbreak.</title>
        <authorList>
            <person name="Kelly M."/>
            <person name="Pasmans F."/>
            <person name="Shea T.P."/>
            <person name="Munoz J.F."/>
            <person name="Carranza S."/>
            <person name="Cuomo C.A."/>
            <person name="Martel A."/>
        </authorList>
    </citation>
    <scope>NUCLEOTIDE SEQUENCE [LARGE SCALE GENOMIC DNA]</scope>
    <source>
        <strain evidence="12 13">AMFP18/2</strain>
    </source>
</reference>
<sequence length="323" mass="36430">MSKKKSEPYLWIKENDESLLFFKEEDMYFRSEYHSVRRLGQGSFGIVHLAIKKSNGLEVVYKAIEKDDAKFYTFESSPPTECHSTEVSTLGGKHSGARCMSPRPQNLLLPLEIKIHEYLSQPGYENLYVPRVVDYFVTKEAYILVMEYSGKDWIDLDGYMKTHGKFSVDKARPIIKEVVTALISLKKLGVLHGDIAAQNILYNDKTGSVKMIDFGFSESLQGWNQDSSASGSSGGKTKTSGEEMRDLEGIGFLLYRLSTSRTPLQDLTLPKHKVAEELRNSLNSPESQLAADAVDLVASLYRYGSYQITSFEAILEHPFFTSQ</sequence>
<evidence type="ECO:0000256" key="7">
    <source>
        <dbReference type="ARBA" id="ARBA00022840"/>
    </source>
</evidence>
<feature type="region of interest" description="Disordered" evidence="10">
    <location>
        <begin position="223"/>
        <end position="242"/>
    </location>
</feature>
<name>A0ABQ8EZL1_9FUNG</name>
<comment type="catalytic activity">
    <reaction evidence="8">
        <text>L-threonyl-[protein] + ATP = O-phospho-L-threonyl-[protein] + ADP + H(+)</text>
        <dbReference type="Rhea" id="RHEA:46608"/>
        <dbReference type="Rhea" id="RHEA-COMP:11060"/>
        <dbReference type="Rhea" id="RHEA-COMP:11605"/>
        <dbReference type="ChEBI" id="CHEBI:15378"/>
        <dbReference type="ChEBI" id="CHEBI:30013"/>
        <dbReference type="ChEBI" id="CHEBI:30616"/>
        <dbReference type="ChEBI" id="CHEBI:61977"/>
        <dbReference type="ChEBI" id="CHEBI:456216"/>
        <dbReference type="EC" id="2.7.11.1"/>
    </reaction>
</comment>
<protein>
    <recommendedName>
        <fullName evidence="2">non-specific serine/threonine protein kinase</fullName>
        <ecNumber evidence="2">2.7.11.1</ecNumber>
    </recommendedName>
</protein>
<dbReference type="InterPro" id="IPR000719">
    <property type="entry name" value="Prot_kinase_dom"/>
</dbReference>
<evidence type="ECO:0000313" key="13">
    <source>
        <dbReference type="Proteomes" id="UP001648503"/>
    </source>
</evidence>
<evidence type="ECO:0000256" key="8">
    <source>
        <dbReference type="ARBA" id="ARBA00047899"/>
    </source>
</evidence>
<dbReference type="PANTHER" id="PTHR22984">
    <property type="entry name" value="SERINE/THREONINE-PROTEIN KINASE PIM"/>
    <property type="match status" value="1"/>
</dbReference>
<dbReference type="EMBL" id="JAFCIX010000471">
    <property type="protein sequence ID" value="KAH6589166.1"/>
    <property type="molecule type" value="Genomic_DNA"/>
</dbReference>
<keyword evidence="3" id="KW-0723">Serine/threonine-protein kinase</keyword>
<comment type="caution">
    <text evidence="12">The sequence shown here is derived from an EMBL/GenBank/DDBJ whole genome shotgun (WGS) entry which is preliminary data.</text>
</comment>
<dbReference type="InterPro" id="IPR011009">
    <property type="entry name" value="Kinase-like_dom_sf"/>
</dbReference>
<dbReference type="Gene3D" id="3.30.200.20">
    <property type="entry name" value="Phosphorylase Kinase, domain 1"/>
    <property type="match status" value="1"/>
</dbReference>
<evidence type="ECO:0000259" key="11">
    <source>
        <dbReference type="PROSITE" id="PS50011"/>
    </source>
</evidence>
<feature type="domain" description="Protein kinase" evidence="11">
    <location>
        <begin position="33"/>
        <end position="320"/>
    </location>
</feature>
<dbReference type="PROSITE" id="PS00109">
    <property type="entry name" value="PROTEIN_KINASE_TYR"/>
    <property type="match status" value="1"/>
</dbReference>
<dbReference type="SMART" id="SM00220">
    <property type="entry name" value="S_TKc"/>
    <property type="match status" value="1"/>
</dbReference>
<evidence type="ECO:0000256" key="10">
    <source>
        <dbReference type="SAM" id="MobiDB-lite"/>
    </source>
</evidence>